<dbReference type="PANTHER" id="PTHR10696">
    <property type="entry name" value="GAMMA-BUTYROBETAINE HYDROXYLASE-RELATED"/>
    <property type="match status" value="1"/>
</dbReference>
<reference evidence="3" key="1">
    <citation type="submission" date="2020-12" db="EMBL/GenBank/DDBJ databases">
        <title>Metabolic potential, ecology and presence of endohyphal bacteria is reflected in genomic diversity of Mucoromycotina.</title>
        <authorList>
            <person name="Muszewska A."/>
            <person name="Okrasinska A."/>
            <person name="Steczkiewicz K."/>
            <person name="Drgas O."/>
            <person name="Orlowska M."/>
            <person name="Perlinska-Lenart U."/>
            <person name="Aleksandrzak-Piekarczyk T."/>
            <person name="Szatraj K."/>
            <person name="Zielenkiewicz U."/>
            <person name="Pilsyk S."/>
            <person name="Malc E."/>
            <person name="Mieczkowski P."/>
            <person name="Kruszewska J.S."/>
            <person name="Biernat P."/>
            <person name="Pawlowska J."/>
        </authorList>
    </citation>
    <scope>NUCLEOTIDE SEQUENCE</scope>
    <source>
        <strain evidence="3">WA0000017839</strain>
    </source>
</reference>
<evidence type="ECO:0000313" key="4">
    <source>
        <dbReference type="Proteomes" id="UP000603453"/>
    </source>
</evidence>
<evidence type="ECO:0000256" key="1">
    <source>
        <dbReference type="ARBA" id="ARBA00023002"/>
    </source>
</evidence>
<comment type="caution">
    <text evidence="3">The sequence shown here is derived from an EMBL/GenBank/DDBJ whole genome shotgun (WGS) entry which is preliminary data.</text>
</comment>
<feature type="domain" description="TauD/TfdA-like" evidence="2">
    <location>
        <begin position="91"/>
        <end position="345"/>
    </location>
</feature>
<dbReference type="AlphaFoldDB" id="A0A8H7V1V7"/>
<evidence type="ECO:0000259" key="2">
    <source>
        <dbReference type="Pfam" id="PF02668"/>
    </source>
</evidence>
<dbReference type="Proteomes" id="UP000603453">
    <property type="component" value="Unassembled WGS sequence"/>
</dbReference>
<dbReference type="InterPro" id="IPR003819">
    <property type="entry name" value="TauD/TfdA-like"/>
</dbReference>
<name>A0A8H7V1V7_9FUNG</name>
<dbReference type="Pfam" id="PF02668">
    <property type="entry name" value="TauD"/>
    <property type="match status" value="1"/>
</dbReference>
<dbReference type="EMBL" id="JAEPRD010000046">
    <property type="protein sequence ID" value="KAG2204110.1"/>
    <property type="molecule type" value="Genomic_DNA"/>
</dbReference>
<dbReference type="GO" id="GO:0016491">
    <property type="term" value="F:oxidoreductase activity"/>
    <property type="evidence" value="ECO:0007669"/>
    <property type="project" value="UniProtKB-KW"/>
</dbReference>
<dbReference type="OrthoDB" id="272271at2759"/>
<dbReference type="Gene3D" id="3.60.130.10">
    <property type="entry name" value="Clavaminate synthase-like"/>
    <property type="match status" value="1"/>
</dbReference>
<dbReference type="SUPFAM" id="SSF51197">
    <property type="entry name" value="Clavaminate synthase-like"/>
    <property type="match status" value="1"/>
</dbReference>
<dbReference type="PANTHER" id="PTHR10696:SF54">
    <property type="entry name" value="FAMILY OXIDOREDUCTASE, PUTATIVE (AFU_ORTHOLOGUE AFUA_4G13850)-RELATED"/>
    <property type="match status" value="1"/>
</dbReference>
<protein>
    <recommendedName>
        <fullName evidence="2">TauD/TfdA-like domain-containing protein</fullName>
    </recommendedName>
</protein>
<sequence>MPTVQLQNSSQPDFTYLPDRKNYEARTARRLDTEQLENYLPEGFPAQLEGPKLWKGSDYEGKENEWVYKLNEEELNEIDEAIHSFEATEKPISDIQKETFSLPTFGAKIKQLTEDNVVEGRGFIVVRGLNPDKYSRIQNIIAYTGISTYVGKRGQQGLHTLGHIKDLVPEKGLTEITAPAFTNDHQVYHTDAGDIISLYAIGVAEQGGKSRIASSWTVYNELAKSRPDLIHTLSKDWPFQTDLHKEKQPYVLRPLLYYLDNKLIIQYARRSFTGFGVNPRREDIPPITEAQAEALDALHFTAEKVNLGVNFQKGDIQYINNLSIFHARDGYTDSEKNKRHLLRHWLHPENAWKLPPQLEPTWNTVYHNDRIEVFPLEATFRFF</sequence>
<organism evidence="3 4">
    <name type="scientific">Mucor saturninus</name>
    <dbReference type="NCBI Taxonomy" id="64648"/>
    <lineage>
        <taxon>Eukaryota</taxon>
        <taxon>Fungi</taxon>
        <taxon>Fungi incertae sedis</taxon>
        <taxon>Mucoromycota</taxon>
        <taxon>Mucoromycotina</taxon>
        <taxon>Mucoromycetes</taxon>
        <taxon>Mucorales</taxon>
        <taxon>Mucorineae</taxon>
        <taxon>Mucoraceae</taxon>
        <taxon>Mucor</taxon>
    </lineage>
</organism>
<keyword evidence="1" id="KW-0560">Oxidoreductase</keyword>
<proteinExistence type="predicted"/>
<accession>A0A8H7V1V7</accession>
<dbReference type="InterPro" id="IPR050411">
    <property type="entry name" value="AlphaKG_dependent_hydroxylases"/>
</dbReference>
<dbReference type="InterPro" id="IPR042098">
    <property type="entry name" value="TauD-like_sf"/>
</dbReference>
<evidence type="ECO:0000313" key="3">
    <source>
        <dbReference type="EMBL" id="KAG2204110.1"/>
    </source>
</evidence>
<keyword evidence="4" id="KW-1185">Reference proteome</keyword>
<gene>
    <name evidence="3" type="ORF">INT47_011593</name>
</gene>